<dbReference type="InterPro" id="IPR007317">
    <property type="entry name" value="GET4"/>
</dbReference>
<dbReference type="GO" id="GO:0071818">
    <property type="term" value="C:BAT3 complex"/>
    <property type="evidence" value="ECO:0007669"/>
    <property type="project" value="TreeGrafter"/>
</dbReference>
<dbReference type="InterPro" id="IPR011990">
    <property type="entry name" value="TPR-like_helical_dom_sf"/>
</dbReference>
<accession>A0A0D2WXV4</accession>
<keyword evidence="4" id="KW-0963">Cytoplasm</keyword>
<evidence type="ECO:0000256" key="2">
    <source>
        <dbReference type="ARBA" id="ARBA00005351"/>
    </source>
</evidence>
<evidence type="ECO:0000256" key="3">
    <source>
        <dbReference type="ARBA" id="ARBA00022448"/>
    </source>
</evidence>
<dbReference type="STRING" id="595528.A0A0D2WXV4"/>
<dbReference type="Pfam" id="PF04190">
    <property type="entry name" value="GET4"/>
    <property type="match status" value="1"/>
</dbReference>
<dbReference type="PANTHER" id="PTHR12875:SF0">
    <property type="entry name" value="GOLGI TO ER TRAFFIC PROTEIN 4 HOMOLOG"/>
    <property type="match status" value="1"/>
</dbReference>
<dbReference type="RefSeq" id="XP_004342754.1">
    <property type="nucleotide sequence ID" value="XM_004342705.2"/>
</dbReference>
<reference evidence="6" key="1">
    <citation type="submission" date="2011-02" db="EMBL/GenBank/DDBJ databases">
        <title>The Genome Sequence of Capsaspora owczarzaki ATCC 30864.</title>
        <authorList>
            <person name="Russ C."/>
            <person name="Cuomo C."/>
            <person name="Burger G."/>
            <person name="Gray M.W."/>
            <person name="Holland P.W.H."/>
            <person name="King N."/>
            <person name="Lang F.B.F."/>
            <person name="Roger A.J."/>
            <person name="Ruiz-Trillo I."/>
            <person name="Young S.K."/>
            <person name="Zeng Q."/>
            <person name="Gargeya S."/>
            <person name="Alvarado L."/>
            <person name="Berlin A."/>
            <person name="Chapman S.B."/>
            <person name="Chen Z."/>
            <person name="Freedman E."/>
            <person name="Gellesch M."/>
            <person name="Goldberg J."/>
            <person name="Griggs A."/>
            <person name="Gujja S."/>
            <person name="Heilman E."/>
            <person name="Heiman D."/>
            <person name="Howarth C."/>
            <person name="Mehta T."/>
            <person name="Neiman D."/>
            <person name="Pearson M."/>
            <person name="Roberts A."/>
            <person name="Saif S."/>
            <person name="Shea T."/>
            <person name="Shenoy N."/>
            <person name="Sisk P."/>
            <person name="Stolte C."/>
            <person name="Sykes S."/>
            <person name="White J."/>
            <person name="Yandava C."/>
            <person name="Haas B."/>
            <person name="Nusbaum C."/>
            <person name="Birren B."/>
        </authorList>
    </citation>
    <scope>NUCLEOTIDE SEQUENCE</scope>
    <source>
        <strain evidence="6">ATCC 30864</strain>
    </source>
</reference>
<dbReference type="FunFam" id="1.25.40.10:FF:000060">
    <property type="entry name" value="Golgi to ER traffic protein 4 homolog"/>
    <property type="match status" value="1"/>
</dbReference>
<evidence type="ECO:0000256" key="1">
    <source>
        <dbReference type="ARBA" id="ARBA00004514"/>
    </source>
</evidence>
<sequence>MADRGGVTRVLAKLEKSIEAGDYYEAHQMYRSVYARYAAQNDFDSAILLVYTGSTLFFKHGQTGSAGDLAVLMLDAYTAQPTPLDEKSLARIAELFSGYKEDHATRDKLVRQSLKWSTAVGRNTRGDPSLHHLFGTAFWREHNYQLAESHLVLGTEASALSLAEMLLEWSQKGSPSELELFITRAVLKYLELGNLRDANVLFRTFTAQHPSIRNPPFRLPLLNFCHFLLATLERDAAPLFKMLREKYRPSLQRDASFDASLDAIGQCFFNIRSSSGVSSMPGISEMLRTMLGS</sequence>
<comment type="subcellular location">
    <subcellularLocation>
        <location evidence="1">Cytoplasm</location>
        <location evidence="1">Cytosol</location>
    </subcellularLocation>
</comment>
<evidence type="ECO:0000313" key="5">
    <source>
        <dbReference type="EMBL" id="KJE98140.1"/>
    </source>
</evidence>
<proteinExistence type="inferred from homology"/>
<name>A0A0D2WXV4_CAPO3</name>
<dbReference type="EMBL" id="KE346376">
    <property type="protein sequence ID" value="KJE98140.1"/>
    <property type="molecule type" value="Genomic_DNA"/>
</dbReference>
<keyword evidence="3" id="KW-0813">Transport</keyword>
<evidence type="ECO:0000313" key="6">
    <source>
        <dbReference type="Proteomes" id="UP000008743"/>
    </source>
</evidence>
<evidence type="ECO:0008006" key="7">
    <source>
        <dbReference type="Google" id="ProtNLM"/>
    </source>
</evidence>
<keyword evidence="6" id="KW-1185">Reference proteome</keyword>
<dbReference type="AlphaFoldDB" id="A0A0D2WXV4"/>
<dbReference type="FunCoup" id="A0A0D2WXV4">
    <property type="interactions" value="389"/>
</dbReference>
<dbReference type="InParanoid" id="A0A0D2WXV4"/>
<dbReference type="Gene3D" id="1.25.40.10">
    <property type="entry name" value="Tetratricopeptide repeat domain"/>
    <property type="match status" value="1"/>
</dbReference>
<dbReference type="OMA" id="LMDMMGM"/>
<dbReference type="OrthoDB" id="10252405at2759"/>
<organism evidence="5 6">
    <name type="scientific">Capsaspora owczarzaki (strain ATCC 30864)</name>
    <dbReference type="NCBI Taxonomy" id="595528"/>
    <lineage>
        <taxon>Eukaryota</taxon>
        <taxon>Filasterea</taxon>
        <taxon>Capsaspora</taxon>
    </lineage>
</organism>
<dbReference type="GO" id="GO:0045048">
    <property type="term" value="P:protein insertion into ER membrane"/>
    <property type="evidence" value="ECO:0007669"/>
    <property type="project" value="InterPro"/>
</dbReference>
<dbReference type="PhylomeDB" id="A0A0D2WXV4"/>
<dbReference type="Proteomes" id="UP000008743">
    <property type="component" value="Unassembled WGS sequence"/>
</dbReference>
<protein>
    <recommendedName>
        <fullName evidence="7">Golgi to ER traffic protein 4</fullName>
    </recommendedName>
</protein>
<dbReference type="eggNOG" id="KOG3024">
    <property type="taxonomic scope" value="Eukaryota"/>
</dbReference>
<evidence type="ECO:0000256" key="4">
    <source>
        <dbReference type="ARBA" id="ARBA00022490"/>
    </source>
</evidence>
<gene>
    <name evidence="5" type="ORF">CAOG_008153</name>
</gene>
<dbReference type="PANTHER" id="PTHR12875">
    <property type="entry name" value="GOLGI TO ER TRAFFIC PROTEIN 4 HOMOLOG"/>
    <property type="match status" value="1"/>
</dbReference>
<comment type="similarity">
    <text evidence="2">Belongs to the GET4 family.</text>
</comment>